<feature type="transmembrane region" description="Helical" evidence="1">
    <location>
        <begin position="45"/>
        <end position="63"/>
    </location>
</feature>
<organism evidence="2 3">
    <name type="scientific">Candidatus Amesbacteria bacterium GW2011_GWA2_47_11</name>
    <dbReference type="NCBI Taxonomy" id="1618357"/>
    <lineage>
        <taxon>Bacteria</taxon>
        <taxon>Candidatus Amesiibacteriota</taxon>
    </lineage>
</organism>
<keyword evidence="1" id="KW-1133">Transmembrane helix</keyword>
<comment type="caution">
    <text evidence="2">The sequence shown here is derived from an EMBL/GenBank/DDBJ whole genome shotgun (WGS) entry which is preliminary data.</text>
</comment>
<dbReference type="EMBL" id="LCNM01000006">
    <property type="protein sequence ID" value="KKU56548.1"/>
    <property type="molecule type" value="Genomic_DNA"/>
</dbReference>
<evidence type="ECO:0000313" key="3">
    <source>
        <dbReference type="Proteomes" id="UP000034607"/>
    </source>
</evidence>
<feature type="transmembrane region" description="Helical" evidence="1">
    <location>
        <begin position="21"/>
        <end position="39"/>
    </location>
</feature>
<sequence length="86" mass="9879">MGSPNESIRHQIRRWELARNTTPYLTALYLATTFVDVFGRHSETMLNAFIPSTIVIALIYFVSNYQVKRLNRKLKETTSPGSEEST</sequence>
<gene>
    <name evidence="2" type="ORF">UX78_C0006G0011</name>
</gene>
<name>A0A0G1TQU8_9BACT</name>
<accession>A0A0G1TQU8</accession>
<keyword evidence="1" id="KW-0472">Membrane</keyword>
<evidence type="ECO:0000313" key="2">
    <source>
        <dbReference type="EMBL" id="KKU56548.1"/>
    </source>
</evidence>
<keyword evidence="1" id="KW-0812">Transmembrane</keyword>
<proteinExistence type="predicted"/>
<dbReference type="AlphaFoldDB" id="A0A0G1TQU8"/>
<reference evidence="2 3" key="1">
    <citation type="journal article" date="2015" name="Nature">
        <title>rRNA introns, odd ribosomes, and small enigmatic genomes across a large radiation of phyla.</title>
        <authorList>
            <person name="Brown C.T."/>
            <person name="Hug L.A."/>
            <person name="Thomas B.C."/>
            <person name="Sharon I."/>
            <person name="Castelle C.J."/>
            <person name="Singh A."/>
            <person name="Wilkins M.J."/>
            <person name="Williams K.H."/>
            <person name="Banfield J.F."/>
        </authorList>
    </citation>
    <scope>NUCLEOTIDE SEQUENCE [LARGE SCALE GENOMIC DNA]</scope>
</reference>
<dbReference type="Proteomes" id="UP000034607">
    <property type="component" value="Unassembled WGS sequence"/>
</dbReference>
<evidence type="ECO:0000256" key="1">
    <source>
        <dbReference type="SAM" id="Phobius"/>
    </source>
</evidence>
<protein>
    <submittedName>
        <fullName evidence="2">Uncharacterized protein</fullName>
    </submittedName>
</protein>